<feature type="compositionally biased region" description="Low complexity" evidence="1">
    <location>
        <begin position="324"/>
        <end position="336"/>
    </location>
</feature>
<sequence>MRQIISILLCSFCIPLYGLAVYLIQPVDHSASLAEKVTDAIFPKVLFADSCSHSNHTIQSAENTLYIYRATKAETKAYFYSTNTIELDYCTHKYTNEPEPLDLFVDENYDMFEPNRLVLNLLGEEGFYKDVYRYEGLYKLKFLLKLWSLCTGLLLCHVLSFLYVPYLNAFGGNIAFATLAFIVALLKGNWQPPEIPDELVSIDDGNQDAGTSTVPRASSAPPSPSKKSSARPSTGRAQTDPLKFSTQQRSFDARVQQNSPGKQGSSSSSTQDGRSTSLGSSPLRNGATPSSPLSRRSQSAAPSPPAVHHDLPIRPTSSDTSGQPGSTNQPGSSNPSTPSPPVYEPGLSTPVYEPSPSPPTYPPGSPCQPGSFALVYQPTAPVYQPGSTPVYRPNQDWSIKRVSDPASSAQLTDGGSNSTDGESSVFLPPGSTTICNQGELLEHFAGPTVQDSTQSVQLSEDVCETQDDAPIDPEVLTTDGEDQSTLNQPESKEKEQKEEDQRREINRASGSQQNQEEDKKTTNQEAAKEEPEQEEEYGSSSSSSSNTKDKSKEKHKASIDPKQQDSVEGKGIKSVDSDTGSKKSSESWSSVFDEPKEPPSKPSESKASTAAPAWIKSSSYSGPFHRANVNPLMRAKATIAASTSDATVSTATGRQAASSGAPSDSEPRASRTQLLDLLRRQGSSGSGKTSKQSSGGSHTPASSAPISPNVMAPISSDGSSTVEPQQAFADDASIAPIEEVEENEETDWKEEPSAT</sequence>
<feature type="compositionally biased region" description="Pro residues" evidence="1">
    <location>
        <begin position="353"/>
        <end position="366"/>
    </location>
</feature>
<comment type="caution">
    <text evidence="3">The sequence shown here is derived from an EMBL/GenBank/DDBJ whole genome shotgun (WGS) entry which is preliminary data.</text>
</comment>
<evidence type="ECO:0000313" key="4">
    <source>
        <dbReference type="Proteomes" id="UP000469890"/>
    </source>
</evidence>
<proteinExistence type="predicted"/>
<feature type="region of interest" description="Disordered" evidence="1">
    <location>
        <begin position="445"/>
        <end position="626"/>
    </location>
</feature>
<feature type="transmembrane region" description="Helical" evidence="2">
    <location>
        <begin position="6"/>
        <end position="24"/>
    </location>
</feature>
<feature type="region of interest" description="Disordered" evidence="1">
    <location>
        <begin position="197"/>
        <end position="373"/>
    </location>
</feature>
<feature type="compositionally biased region" description="Low complexity" evidence="1">
    <location>
        <begin position="256"/>
        <end position="277"/>
    </location>
</feature>
<accession>A0A8H4BGU6</accession>
<keyword evidence="2" id="KW-0472">Membrane</keyword>
<name>A0A8H4BGU6_MUCCL</name>
<organism evidence="3 4">
    <name type="scientific">Mucor circinelloides f. lusitanicus</name>
    <name type="common">Mucor racemosus var. lusitanicus</name>
    <dbReference type="NCBI Taxonomy" id="29924"/>
    <lineage>
        <taxon>Eukaryota</taxon>
        <taxon>Fungi</taxon>
        <taxon>Fungi incertae sedis</taxon>
        <taxon>Mucoromycota</taxon>
        <taxon>Mucoromycotina</taxon>
        <taxon>Mucoromycetes</taxon>
        <taxon>Mucorales</taxon>
        <taxon>Mucorineae</taxon>
        <taxon>Mucoraceae</taxon>
        <taxon>Mucor</taxon>
    </lineage>
</organism>
<keyword evidence="2" id="KW-0812">Transmembrane</keyword>
<protein>
    <submittedName>
        <fullName evidence="3">Uncharacterized protein</fullName>
    </submittedName>
</protein>
<dbReference type="Proteomes" id="UP000469890">
    <property type="component" value="Unassembled WGS sequence"/>
</dbReference>
<dbReference type="AlphaFoldDB" id="A0A8H4BGU6"/>
<feature type="compositionally biased region" description="Polar residues" evidence="1">
    <location>
        <begin position="405"/>
        <end position="422"/>
    </location>
</feature>
<feature type="transmembrane region" description="Helical" evidence="2">
    <location>
        <begin position="169"/>
        <end position="186"/>
    </location>
</feature>
<feature type="compositionally biased region" description="Acidic residues" evidence="1">
    <location>
        <begin position="461"/>
        <end position="471"/>
    </location>
</feature>
<feature type="compositionally biased region" description="Basic and acidic residues" evidence="1">
    <location>
        <begin position="490"/>
        <end position="506"/>
    </location>
</feature>
<feature type="compositionally biased region" description="Low complexity" evidence="1">
    <location>
        <begin position="640"/>
        <end position="652"/>
    </location>
</feature>
<keyword evidence="2" id="KW-1133">Transmembrane helix</keyword>
<feature type="compositionally biased region" description="Polar residues" evidence="1">
    <location>
        <begin position="653"/>
        <end position="662"/>
    </location>
</feature>
<dbReference type="EMBL" id="JAAECE010000004">
    <property type="protein sequence ID" value="KAF1801863.1"/>
    <property type="molecule type" value="Genomic_DNA"/>
</dbReference>
<feature type="region of interest" description="Disordered" evidence="1">
    <location>
        <begin position="401"/>
        <end position="431"/>
    </location>
</feature>
<evidence type="ECO:0000313" key="3">
    <source>
        <dbReference type="EMBL" id="KAF1801863.1"/>
    </source>
</evidence>
<reference evidence="3 4" key="1">
    <citation type="submission" date="2019-09" db="EMBL/GenBank/DDBJ databases">
        <authorList>
            <consortium name="DOE Joint Genome Institute"/>
            <person name="Mondo S.J."/>
            <person name="Navarro-Mendoza M.I."/>
            <person name="Perez-Arques C."/>
            <person name="Panchal S."/>
            <person name="Nicolas F.E."/>
            <person name="Ganguly P."/>
            <person name="Pangilinan J."/>
            <person name="Grigoriev I."/>
            <person name="Heitman J."/>
            <person name="Sanya K."/>
            <person name="Garre V."/>
        </authorList>
    </citation>
    <scope>NUCLEOTIDE SEQUENCE [LARGE SCALE GENOMIC DNA]</scope>
    <source>
        <strain evidence="3 4">MU402</strain>
    </source>
</reference>
<feature type="compositionally biased region" description="Acidic residues" evidence="1">
    <location>
        <begin position="738"/>
        <end position="748"/>
    </location>
</feature>
<gene>
    <name evidence="3" type="ORF">FB192DRAFT_1457845</name>
</gene>
<feature type="compositionally biased region" description="Low complexity" evidence="1">
    <location>
        <begin position="215"/>
        <end position="233"/>
    </location>
</feature>
<feature type="compositionally biased region" description="Basic and acidic residues" evidence="1">
    <location>
        <begin position="547"/>
        <end position="585"/>
    </location>
</feature>
<evidence type="ECO:0000256" key="2">
    <source>
        <dbReference type="SAM" id="Phobius"/>
    </source>
</evidence>
<feature type="compositionally biased region" description="Low complexity" evidence="1">
    <location>
        <begin position="289"/>
        <end position="301"/>
    </location>
</feature>
<feature type="region of interest" description="Disordered" evidence="1">
    <location>
        <begin position="640"/>
        <end position="755"/>
    </location>
</feature>
<evidence type="ECO:0000256" key="1">
    <source>
        <dbReference type="SAM" id="MobiDB-lite"/>
    </source>
</evidence>
<feature type="compositionally biased region" description="Polar residues" evidence="1">
    <location>
        <begin position="449"/>
        <end position="458"/>
    </location>
</feature>
<feature type="transmembrane region" description="Helical" evidence="2">
    <location>
        <begin position="142"/>
        <end position="163"/>
    </location>
</feature>
<feature type="compositionally biased region" description="Low complexity" evidence="1">
    <location>
        <begin position="681"/>
        <end position="697"/>
    </location>
</feature>
<feature type="compositionally biased region" description="Basic and acidic residues" evidence="1">
    <location>
        <begin position="516"/>
        <end position="530"/>
    </location>
</feature>